<dbReference type="Proteomes" id="UP001385389">
    <property type="component" value="Chromosome"/>
</dbReference>
<organism evidence="1 2">
    <name type="scientific">Pseudodesulfovibrio methanolicus</name>
    <dbReference type="NCBI Taxonomy" id="3126690"/>
    <lineage>
        <taxon>Bacteria</taxon>
        <taxon>Pseudomonadati</taxon>
        <taxon>Thermodesulfobacteriota</taxon>
        <taxon>Desulfovibrionia</taxon>
        <taxon>Desulfovibrionales</taxon>
        <taxon>Desulfovibrionaceae</taxon>
    </lineage>
</organism>
<sequence length="208" mass="23895">MKGETIFNAAHIISETCRQIDAMFQAIEPKILELEENSFLTYMESTDYELKDKTGWLDVSYMDNYEFAPRRSKRTIHIAFCSHIYNTAENKAVNGWEPSLYVMIAYCENEIGWDLDNNNFNLHSAISDGYNLKGQQLWTIYASPKDYGCTFVVPLVAISDERTLHDKIITPAFRIAESLAKSDSMEKLDAPSIACRFTFEEDQLTILK</sequence>
<reference evidence="1 2" key="1">
    <citation type="submission" date="2024-03" db="EMBL/GenBank/DDBJ databases">
        <title>Phenotype and Genome Characterization of a Sulfate-Reducing Bacterium Pseudodesulfovibrio sp. strain 5S69, isolated from Petroleum Reservoir in Tatarstan (Russia).</title>
        <authorList>
            <person name="Bidzhieva S.K."/>
            <person name="Kadnikov V."/>
            <person name="Tourova T.P."/>
            <person name="Samigullina S.R."/>
            <person name="Sokolova D.S."/>
            <person name="Poltaraus A.B."/>
            <person name="Avtukh A.N."/>
            <person name="Tereshina V.M."/>
            <person name="Mardanov A.V."/>
            <person name="Nazina T.N."/>
        </authorList>
    </citation>
    <scope>NUCLEOTIDE SEQUENCE [LARGE SCALE GENOMIC DNA]</scope>
    <source>
        <strain evidence="1 2">5S69</strain>
    </source>
</reference>
<dbReference type="EMBL" id="CP146609">
    <property type="protein sequence ID" value="WWX24029.1"/>
    <property type="molecule type" value="Genomic_DNA"/>
</dbReference>
<gene>
    <name evidence="1" type="ORF">V8V93_07390</name>
</gene>
<accession>A0ABZ2J462</accession>
<proteinExistence type="predicted"/>
<protein>
    <submittedName>
        <fullName evidence="1">Uncharacterized protein</fullName>
    </submittedName>
</protein>
<evidence type="ECO:0000313" key="1">
    <source>
        <dbReference type="EMBL" id="WWX24029.1"/>
    </source>
</evidence>
<keyword evidence="2" id="KW-1185">Reference proteome</keyword>
<dbReference type="RefSeq" id="WP_338669725.1">
    <property type="nucleotide sequence ID" value="NZ_CP146609.1"/>
</dbReference>
<evidence type="ECO:0000313" key="2">
    <source>
        <dbReference type="Proteomes" id="UP001385389"/>
    </source>
</evidence>
<name>A0ABZ2J462_9BACT</name>